<dbReference type="EMBL" id="JBHSCW010000007">
    <property type="protein sequence ID" value="MFC4352585.1"/>
    <property type="molecule type" value="Genomic_DNA"/>
</dbReference>
<evidence type="ECO:0000313" key="6">
    <source>
        <dbReference type="EMBL" id="MFC4352585.1"/>
    </source>
</evidence>
<evidence type="ECO:0000259" key="5">
    <source>
        <dbReference type="PROSITE" id="PS50931"/>
    </source>
</evidence>
<reference evidence="7" key="1">
    <citation type="journal article" date="2019" name="Int. J. Syst. Evol. Microbiol.">
        <title>The Global Catalogue of Microorganisms (GCM) 10K type strain sequencing project: providing services to taxonomists for standard genome sequencing and annotation.</title>
        <authorList>
            <consortium name="The Broad Institute Genomics Platform"/>
            <consortium name="The Broad Institute Genome Sequencing Center for Infectious Disease"/>
            <person name="Wu L."/>
            <person name="Ma J."/>
        </authorList>
    </citation>
    <scope>NUCLEOTIDE SEQUENCE [LARGE SCALE GENOMIC DNA]</scope>
    <source>
        <strain evidence="7">CECT 8472</strain>
    </source>
</reference>
<evidence type="ECO:0000256" key="4">
    <source>
        <dbReference type="ARBA" id="ARBA00023163"/>
    </source>
</evidence>
<dbReference type="Gene3D" id="3.40.190.290">
    <property type="match status" value="1"/>
</dbReference>
<dbReference type="PANTHER" id="PTHR30537:SF3">
    <property type="entry name" value="TRANSCRIPTIONAL REGULATORY PROTEIN"/>
    <property type="match status" value="1"/>
</dbReference>
<evidence type="ECO:0000256" key="1">
    <source>
        <dbReference type="ARBA" id="ARBA00009437"/>
    </source>
</evidence>
<dbReference type="PANTHER" id="PTHR30537">
    <property type="entry name" value="HTH-TYPE TRANSCRIPTIONAL REGULATOR"/>
    <property type="match status" value="1"/>
</dbReference>
<organism evidence="6 7">
    <name type="scientific">Fodinicurvata halophila</name>
    <dbReference type="NCBI Taxonomy" id="1419723"/>
    <lineage>
        <taxon>Bacteria</taxon>
        <taxon>Pseudomonadati</taxon>
        <taxon>Pseudomonadota</taxon>
        <taxon>Alphaproteobacteria</taxon>
        <taxon>Rhodospirillales</taxon>
        <taxon>Rhodovibrionaceae</taxon>
        <taxon>Fodinicurvata</taxon>
    </lineage>
</organism>
<dbReference type="InterPro" id="IPR036390">
    <property type="entry name" value="WH_DNA-bd_sf"/>
</dbReference>
<dbReference type="RefSeq" id="WP_382422936.1">
    <property type="nucleotide sequence ID" value="NZ_JBHSCW010000007.1"/>
</dbReference>
<dbReference type="InterPro" id="IPR000847">
    <property type="entry name" value="LysR_HTH_N"/>
</dbReference>
<dbReference type="SUPFAM" id="SSF53850">
    <property type="entry name" value="Periplasmic binding protein-like II"/>
    <property type="match status" value="1"/>
</dbReference>
<evidence type="ECO:0000256" key="2">
    <source>
        <dbReference type="ARBA" id="ARBA00023015"/>
    </source>
</evidence>
<sequence length="302" mass="32843">MNEQKGRWDDLRVVRAIAETGSLSGAGRRLGLSHATIFRRLGEIEARLGVRLFERARGGYSPTPAGEDLAATAGRVEAEVLEVERRLAGQDLRPAGSLRVTTTDTLLAGLLSPILVAFRQAYPEIALEVALSNNVFSLSRREADVAIRPAQDPPETLVGRRIGVIAQTVYGRAELLEGRTEPLDLQAYSWVGPDEAMGYRPLERWMERHGLQGACSYRLDSLLAMCAAVRDGAGLAVLPCYLGDGAPELRRLGAPIPELATDLWLLTHPDLRRVARIRAFLDFVAEAVSAQAARLVGSAGWD</sequence>
<evidence type="ECO:0000313" key="7">
    <source>
        <dbReference type="Proteomes" id="UP001595799"/>
    </source>
</evidence>
<dbReference type="Pfam" id="PF00126">
    <property type="entry name" value="HTH_1"/>
    <property type="match status" value="1"/>
</dbReference>
<keyword evidence="4" id="KW-0804">Transcription</keyword>
<evidence type="ECO:0000256" key="3">
    <source>
        <dbReference type="ARBA" id="ARBA00023125"/>
    </source>
</evidence>
<dbReference type="InterPro" id="IPR058163">
    <property type="entry name" value="LysR-type_TF_proteobact-type"/>
</dbReference>
<keyword evidence="7" id="KW-1185">Reference proteome</keyword>
<dbReference type="Gene3D" id="1.10.10.10">
    <property type="entry name" value="Winged helix-like DNA-binding domain superfamily/Winged helix DNA-binding domain"/>
    <property type="match status" value="1"/>
</dbReference>
<comment type="similarity">
    <text evidence="1">Belongs to the LysR transcriptional regulatory family.</text>
</comment>
<dbReference type="Proteomes" id="UP001595799">
    <property type="component" value="Unassembled WGS sequence"/>
</dbReference>
<proteinExistence type="inferred from homology"/>
<dbReference type="InterPro" id="IPR036388">
    <property type="entry name" value="WH-like_DNA-bd_sf"/>
</dbReference>
<accession>A0ABV8UPV8</accession>
<comment type="caution">
    <text evidence="6">The sequence shown here is derived from an EMBL/GenBank/DDBJ whole genome shotgun (WGS) entry which is preliminary data.</text>
</comment>
<name>A0ABV8UPV8_9PROT</name>
<keyword evidence="2" id="KW-0805">Transcription regulation</keyword>
<protein>
    <submittedName>
        <fullName evidence="6">LysR family transcriptional regulator</fullName>
    </submittedName>
</protein>
<dbReference type="SUPFAM" id="SSF46785">
    <property type="entry name" value="Winged helix' DNA-binding domain"/>
    <property type="match status" value="1"/>
</dbReference>
<dbReference type="InterPro" id="IPR005119">
    <property type="entry name" value="LysR_subst-bd"/>
</dbReference>
<feature type="domain" description="HTH lysR-type" evidence="5">
    <location>
        <begin position="1"/>
        <end position="63"/>
    </location>
</feature>
<dbReference type="Pfam" id="PF03466">
    <property type="entry name" value="LysR_substrate"/>
    <property type="match status" value="1"/>
</dbReference>
<gene>
    <name evidence="6" type="ORF">ACFOW6_13620</name>
</gene>
<dbReference type="PROSITE" id="PS50931">
    <property type="entry name" value="HTH_LYSR"/>
    <property type="match status" value="1"/>
</dbReference>
<keyword evidence="3" id="KW-0238">DNA-binding</keyword>